<gene>
    <name evidence="4" type="ORF">DJ90_1511</name>
    <name evidence="5" type="ORF">GNQ08_19620</name>
</gene>
<dbReference type="GO" id="GO:0046872">
    <property type="term" value="F:metal ion binding"/>
    <property type="evidence" value="ECO:0007669"/>
    <property type="project" value="UniProtKB-KW"/>
</dbReference>
<dbReference type="EMBL" id="WNZZ01000016">
    <property type="protein sequence ID" value="MUG24584.1"/>
    <property type="molecule type" value="Genomic_DNA"/>
</dbReference>
<comment type="caution">
    <text evidence="4">The sequence shown here is derived from an EMBL/GenBank/DDBJ whole genome shotgun (WGS) entry which is preliminary data.</text>
</comment>
<name>A0A090ZA71_PAEMA</name>
<organism evidence="4 6">
    <name type="scientific">Paenibacillus macerans</name>
    <name type="common">Bacillus macerans</name>
    <dbReference type="NCBI Taxonomy" id="44252"/>
    <lineage>
        <taxon>Bacteria</taxon>
        <taxon>Bacillati</taxon>
        <taxon>Bacillota</taxon>
        <taxon>Bacilli</taxon>
        <taxon>Bacillales</taxon>
        <taxon>Paenibacillaceae</taxon>
        <taxon>Paenibacillus</taxon>
    </lineage>
</organism>
<dbReference type="SUPFAM" id="SSF109854">
    <property type="entry name" value="DinB/YfiT-like putative metalloenzymes"/>
    <property type="match status" value="1"/>
</dbReference>
<evidence type="ECO:0000256" key="2">
    <source>
        <dbReference type="ARBA" id="ARBA00022723"/>
    </source>
</evidence>
<feature type="binding site" evidence="3">
    <location>
        <position position="128"/>
    </location>
    <ligand>
        <name>a divalent metal cation</name>
        <dbReference type="ChEBI" id="CHEBI:60240"/>
    </ligand>
</feature>
<reference evidence="4 6" key="1">
    <citation type="submission" date="2014-04" db="EMBL/GenBank/DDBJ databases">
        <authorList>
            <person name="Bishop-Lilly K.A."/>
            <person name="Broomall S.M."/>
            <person name="Chain P.S."/>
            <person name="Chertkov O."/>
            <person name="Coyne S.R."/>
            <person name="Daligault H.E."/>
            <person name="Davenport K.W."/>
            <person name="Erkkila T."/>
            <person name="Frey K.G."/>
            <person name="Gibbons H.S."/>
            <person name="Gu W."/>
            <person name="Jaissle J."/>
            <person name="Johnson S.L."/>
            <person name="Koroleva G.I."/>
            <person name="Ladner J.T."/>
            <person name="Lo C.-C."/>
            <person name="Minogue T.D."/>
            <person name="Munk C."/>
            <person name="Palacios G.F."/>
            <person name="Redden C.L."/>
            <person name="Rosenzweig C.N."/>
            <person name="Scholz M.B."/>
            <person name="Teshima H."/>
            <person name="Xu Y."/>
        </authorList>
    </citation>
    <scope>NUCLEOTIDE SEQUENCE [LARGE SCALE GENOMIC DNA]</scope>
    <source>
        <strain evidence="4 6">8244</strain>
    </source>
</reference>
<evidence type="ECO:0000313" key="5">
    <source>
        <dbReference type="EMBL" id="MUG24584.1"/>
    </source>
</evidence>
<dbReference type="Proteomes" id="UP000029278">
    <property type="component" value="Unassembled WGS sequence"/>
</dbReference>
<evidence type="ECO:0000256" key="1">
    <source>
        <dbReference type="ARBA" id="ARBA00008635"/>
    </source>
</evidence>
<dbReference type="PATRIC" id="fig|44252.3.peg.3132"/>
<dbReference type="OrthoDB" id="119432at2"/>
<dbReference type="RefSeq" id="WP_036623230.1">
    <property type="nucleotide sequence ID" value="NZ_BOSD01000021.1"/>
</dbReference>
<evidence type="ECO:0000313" key="4">
    <source>
        <dbReference type="EMBL" id="KFN08164.1"/>
    </source>
</evidence>
<dbReference type="STRING" id="44252.DJ90_1511"/>
<accession>A0A090ZA71</accession>
<dbReference type="InterPro" id="IPR007837">
    <property type="entry name" value="DinB"/>
</dbReference>
<reference evidence="5 7" key="2">
    <citation type="submission" date="2019-11" db="EMBL/GenBank/DDBJ databases">
        <title>Draft genome sequences of five Paenibacillus species of dairy origin.</title>
        <authorList>
            <person name="Olajide A.M."/>
            <person name="Chen S."/>
            <person name="Lapointe G."/>
        </authorList>
    </citation>
    <scope>NUCLEOTIDE SEQUENCE [LARGE SCALE GENOMIC DNA]</scope>
    <source>
        <strain evidence="5 7">3CT49</strain>
    </source>
</reference>
<evidence type="ECO:0000313" key="6">
    <source>
        <dbReference type="Proteomes" id="UP000029278"/>
    </source>
</evidence>
<dbReference type="EMBL" id="JMQA01000029">
    <property type="protein sequence ID" value="KFN08164.1"/>
    <property type="molecule type" value="Genomic_DNA"/>
</dbReference>
<proteinExistence type="inferred from homology"/>
<sequence>MYTTINGFLNDWKQEASLTLQVLDKLTDASLSQAVSDAQPRTLGEIAWHVTQSVGVFFNQIGLQQEIPTPVAGSASAIAEAYRRASESAITELSANWTDKDDQLQEPIKLFGFIDTTVGGVLNTLVRHQIHHRAQITILMRQAGLAAPGVYGPNEEETAAMKAARSQS</sequence>
<dbReference type="GeneID" id="77007428"/>
<protein>
    <submittedName>
        <fullName evidence="5">Damage-inducible protein DinB</fullName>
    </submittedName>
    <submittedName>
        <fullName evidence="4">DinB family protein</fullName>
    </submittedName>
</protein>
<dbReference type="HOGENOM" id="CLU_1746178_0_0_9"/>
<evidence type="ECO:0000313" key="7">
    <source>
        <dbReference type="Proteomes" id="UP000442469"/>
    </source>
</evidence>
<evidence type="ECO:0000256" key="3">
    <source>
        <dbReference type="PIRSR" id="PIRSR607837-1"/>
    </source>
</evidence>
<feature type="binding site" evidence="3">
    <location>
        <position position="49"/>
    </location>
    <ligand>
        <name>a divalent metal cation</name>
        <dbReference type="ChEBI" id="CHEBI:60240"/>
    </ligand>
</feature>
<keyword evidence="6" id="KW-1185">Reference proteome</keyword>
<dbReference type="Gene3D" id="1.20.120.450">
    <property type="entry name" value="dinb family like domain"/>
    <property type="match status" value="1"/>
</dbReference>
<feature type="binding site" evidence="3">
    <location>
        <position position="132"/>
    </location>
    <ligand>
        <name>a divalent metal cation</name>
        <dbReference type="ChEBI" id="CHEBI:60240"/>
    </ligand>
</feature>
<dbReference type="AlphaFoldDB" id="A0A090ZA71"/>
<dbReference type="Pfam" id="PF05163">
    <property type="entry name" value="DinB"/>
    <property type="match status" value="1"/>
</dbReference>
<dbReference type="Proteomes" id="UP000442469">
    <property type="component" value="Unassembled WGS sequence"/>
</dbReference>
<keyword evidence="2 3" id="KW-0479">Metal-binding</keyword>
<comment type="similarity">
    <text evidence="1">Belongs to the DinB family.</text>
</comment>
<dbReference type="InterPro" id="IPR034660">
    <property type="entry name" value="DinB/YfiT-like"/>
</dbReference>